<reference evidence="3" key="1">
    <citation type="submission" date="2021-01" db="EMBL/GenBank/DDBJ databases">
        <authorList>
            <consortium name="Aspergillus puulaauensis MK2 genome sequencing consortium"/>
            <person name="Kazuki M."/>
            <person name="Futagami T."/>
        </authorList>
    </citation>
    <scope>NUCLEOTIDE SEQUENCE</scope>
    <source>
        <strain evidence="3">MK2</strain>
    </source>
</reference>
<organism evidence="3 4">
    <name type="scientific">Aspergillus puulaauensis</name>
    <dbReference type="NCBI Taxonomy" id="1220207"/>
    <lineage>
        <taxon>Eukaryota</taxon>
        <taxon>Fungi</taxon>
        <taxon>Dikarya</taxon>
        <taxon>Ascomycota</taxon>
        <taxon>Pezizomycotina</taxon>
        <taxon>Eurotiomycetes</taxon>
        <taxon>Eurotiomycetidae</taxon>
        <taxon>Eurotiales</taxon>
        <taxon>Aspergillaceae</taxon>
        <taxon>Aspergillus</taxon>
    </lineage>
</organism>
<keyword evidence="4" id="KW-1185">Reference proteome</keyword>
<proteinExistence type="predicted"/>
<dbReference type="Pfam" id="PF20938">
    <property type="entry name" value="DUF2264_C"/>
    <property type="match status" value="1"/>
</dbReference>
<dbReference type="GeneID" id="64971766"/>
<dbReference type="AlphaFoldDB" id="A0A7R8AK21"/>
<dbReference type="InterPro" id="IPR049349">
    <property type="entry name" value="DUF2264_N"/>
</dbReference>
<evidence type="ECO:0000259" key="1">
    <source>
        <dbReference type="Pfam" id="PF10022"/>
    </source>
</evidence>
<dbReference type="EMBL" id="AP024444">
    <property type="protein sequence ID" value="BCS21761.1"/>
    <property type="molecule type" value="Genomic_DNA"/>
</dbReference>
<feature type="domain" description="DUF2264" evidence="2">
    <location>
        <begin position="379"/>
        <end position="671"/>
    </location>
</feature>
<dbReference type="Proteomes" id="UP000654913">
    <property type="component" value="Chromosome 2"/>
</dbReference>
<protein>
    <recommendedName>
        <fullName evidence="5">DUF2264 domain-containing protein</fullName>
    </recommendedName>
</protein>
<reference evidence="3" key="2">
    <citation type="submission" date="2021-02" db="EMBL/GenBank/DDBJ databases">
        <title>Aspergillus puulaauensis MK2 genome sequence.</title>
        <authorList>
            <person name="Futagami T."/>
            <person name="Mori K."/>
            <person name="Kadooka C."/>
            <person name="Tanaka T."/>
        </authorList>
    </citation>
    <scope>NUCLEOTIDE SEQUENCE</scope>
    <source>
        <strain evidence="3">MK2</strain>
    </source>
</reference>
<dbReference type="InterPro" id="IPR049237">
    <property type="entry name" value="DUF2264_C"/>
</dbReference>
<dbReference type="PIRSF" id="PIRSF014753">
    <property type="entry name" value="UCP014753"/>
    <property type="match status" value="1"/>
</dbReference>
<name>A0A7R8AK21_9EURO</name>
<evidence type="ECO:0000313" key="4">
    <source>
        <dbReference type="Proteomes" id="UP000654913"/>
    </source>
</evidence>
<dbReference type="PANTHER" id="PTHR35339:SF2">
    <property type="entry name" value="DUF2264 DOMAIN-CONTAINING PROTEIN-RELATED"/>
    <property type="match status" value="1"/>
</dbReference>
<feature type="domain" description="DUF2264" evidence="1">
    <location>
        <begin position="14"/>
        <end position="366"/>
    </location>
</feature>
<dbReference type="OrthoDB" id="5150166at2759"/>
<sequence>MPPLPGFSDNPFESRTDLVRAAKAIIAALEPYKSKANSRIKIPVATAAGFDETAAQLEGFARPLWVVPFLLNDHVDNVNLASWVHGLQAGTDPSSREYWGDLTDFDQRMVEMESIAVALLAAPNAFLGPMPASARLNLITWLRQINDHKMPQNNWLWFRVFVNLALTKTLGIPRDELQEQITADLNTLDTFRIGEGWSSDGAWGAERKQADYYSGSFAIQFAQLLYVRFNSEDHARAEQYRRSARKFGSVFWRYFDTNGAAIPFGRSMTYRFAFAAFWSAAACADVQLPEPLASIGSVKGMLLRHLRWWSKCPDIFNVDGTMNIGFTYPNMYLAENYNSPQSVYWCLKSFTVLMLPEDHHFWRTPELLHPSLVTPTLPRVQVVWPPRHILCNSPEHHFLLSSGQMTRKAHKAREAKYGKFAYSSAFGFSVPCGPLHEQIAPDSALSVSHDDGETWKVRSEPFDESIVGIKISGRDPRVIPAISSVWRPWKYLDLTITTILAPLMVEFPGWHVRLHRIKSKRTPEQFQWKRIELVDAGFALDAQTCAGGLIPEVQSVSGKVEGHYVTSSECLIKSRAGASGIVDFTEQSCISAQGIKMDIQTGGSVMRADPNTNIIASRTLIPCVRSNIAVVGQGQTDNMDVEYWLVSGIFAVTASAGLGQDTIDNMWLNRPRPSIRILGDDVTIAFE</sequence>
<gene>
    <name evidence="3" type="ORF">APUU_22193A</name>
</gene>
<dbReference type="RefSeq" id="XP_041553955.1">
    <property type="nucleotide sequence ID" value="XM_041701028.1"/>
</dbReference>
<evidence type="ECO:0008006" key="5">
    <source>
        <dbReference type="Google" id="ProtNLM"/>
    </source>
</evidence>
<dbReference type="KEGG" id="apuu:APUU_22193A"/>
<dbReference type="Pfam" id="PF10022">
    <property type="entry name" value="DUF2264"/>
    <property type="match status" value="1"/>
</dbReference>
<evidence type="ECO:0000259" key="2">
    <source>
        <dbReference type="Pfam" id="PF20938"/>
    </source>
</evidence>
<dbReference type="InterPro" id="IPR016624">
    <property type="entry name" value="UCP014753"/>
</dbReference>
<evidence type="ECO:0000313" key="3">
    <source>
        <dbReference type="EMBL" id="BCS21761.1"/>
    </source>
</evidence>
<dbReference type="PANTHER" id="PTHR35339">
    <property type="entry name" value="LINALOOL DEHYDRATASE_ISOMERASE DOMAIN-CONTAINING PROTEIN"/>
    <property type="match status" value="1"/>
</dbReference>
<accession>A0A7R8AK21</accession>